<evidence type="ECO:0000313" key="2">
    <source>
        <dbReference type="WBParaSite" id="PS1159_v2.g1082.t1"/>
    </source>
</evidence>
<name>A0AC35EUF2_9BILA</name>
<organism evidence="1 2">
    <name type="scientific">Panagrolaimus sp. PS1159</name>
    <dbReference type="NCBI Taxonomy" id="55785"/>
    <lineage>
        <taxon>Eukaryota</taxon>
        <taxon>Metazoa</taxon>
        <taxon>Ecdysozoa</taxon>
        <taxon>Nematoda</taxon>
        <taxon>Chromadorea</taxon>
        <taxon>Rhabditida</taxon>
        <taxon>Tylenchina</taxon>
        <taxon>Panagrolaimomorpha</taxon>
        <taxon>Panagrolaimoidea</taxon>
        <taxon>Panagrolaimidae</taxon>
        <taxon>Panagrolaimus</taxon>
    </lineage>
</organism>
<reference evidence="2" key="1">
    <citation type="submission" date="2022-11" db="UniProtKB">
        <authorList>
            <consortium name="WormBaseParasite"/>
        </authorList>
    </citation>
    <scope>IDENTIFICATION</scope>
</reference>
<sequence length="430" mass="49031">TASAEPDENILTVAREAIIDDPTVYNYLVDVLHIETVMLIERDDEGREIMSQHPPRNVSKAVTQQTAEIFPGANISKEGQTISIDMNKCERNISNYETEIRKLDSIATRETLINDAKQTLSELNKMKEKDEEVLNQVLQEQKENFEIYNEKGKKIQELVDLNKALAEELSTVENEVERLRGEYENFDSATEKFRSTIRNTERQIVKQNEVKARLLVERETIEKNLENTSKYEKPENMTDPPDFDTLIDKESCDKKVLKLKSEISTLTRLNQGRHVTEEELAAAREAYEKASAAEKEAAKRLKTVNKAFLAREELFAKVKEEIPIKLRKKFTELMNMRNYVGDLTVDHEAKKIEISVQTHKDAKKGRLDDGEPLVSDDEDAAGRRLSVAAASKKRAQNIAQDLKGLSGGERSYTTACFVMALWSCVESPFR</sequence>
<protein>
    <submittedName>
        <fullName evidence="2">Uncharacterized protein</fullName>
    </submittedName>
</protein>
<proteinExistence type="predicted"/>
<dbReference type="Proteomes" id="UP000887580">
    <property type="component" value="Unplaced"/>
</dbReference>
<evidence type="ECO:0000313" key="1">
    <source>
        <dbReference type="Proteomes" id="UP000887580"/>
    </source>
</evidence>
<accession>A0AC35EUF2</accession>
<dbReference type="WBParaSite" id="PS1159_v2.g1082.t1">
    <property type="protein sequence ID" value="PS1159_v2.g1082.t1"/>
    <property type="gene ID" value="PS1159_v2.g1082"/>
</dbReference>